<evidence type="ECO:0000313" key="2">
    <source>
        <dbReference type="EMBL" id="KAG0556825.1"/>
    </source>
</evidence>
<feature type="region of interest" description="Disordered" evidence="1">
    <location>
        <begin position="1"/>
        <end position="23"/>
    </location>
</feature>
<name>A0A8T0GDR2_CERPU</name>
<proteinExistence type="predicted"/>
<dbReference type="Proteomes" id="UP000822688">
    <property type="component" value="Chromosome 11"/>
</dbReference>
<reference evidence="2 3" key="1">
    <citation type="submission" date="2020-06" db="EMBL/GenBank/DDBJ databases">
        <title>WGS assembly of Ceratodon purpureus strain R40.</title>
        <authorList>
            <person name="Carey S.B."/>
            <person name="Jenkins J."/>
            <person name="Shu S."/>
            <person name="Lovell J.T."/>
            <person name="Sreedasyam A."/>
            <person name="Maumus F."/>
            <person name="Tiley G.P."/>
            <person name="Fernandez-Pozo N."/>
            <person name="Barry K."/>
            <person name="Chen C."/>
            <person name="Wang M."/>
            <person name="Lipzen A."/>
            <person name="Daum C."/>
            <person name="Saski C.A."/>
            <person name="Payton A.C."/>
            <person name="Mcbreen J.C."/>
            <person name="Conrad R.E."/>
            <person name="Kollar L.M."/>
            <person name="Olsson S."/>
            <person name="Huttunen S."/>
            <person name="Landis J.B."/>
            <person name="Wickett N.J."/>
            <person name="Johnson M.G."/>
            <person name="Rensing S.A."/>
            <person name="Grimwood J."/>
            <person name="Schmutz J."/>
            <person name="Mcdaniel S.F."/>
        </authorList>
    </citation>
    <scope>NUCLEOTIDE SEQUENCE [LARGE SCALE GENOMIC DNA]</scope>
    <source>
        <strain evidence="2 3">R40</strain>
    </source>
</reference>
<gene>
    <name evidence="2" type="ORF">KC19_11G081900</name>
</gene>
<dbReference type="EMBL" id="CM026432">
    <property type="protein sequence ID" value="KAG0556825.1"/>
    <property type="molecule type" value="Genomic_DNA"/>
</dbReference>
<evidence type="ECO:0000256" key="1">
    <source>
        <dbReference type="SAM" id="MobiDB-lite"/>
    </source>
</evidence>
<feature type="compositionally biased region" description="Basic and acidic residues" evidence="1">
    <location>
        <begin position="1"/>
        <end position="21"/>
    </location>
</feature>
<protein>
    <submittedName>
        <fullName evidence="2">Uncharacterized protein</fullName>
    </submittedName>
</protein>
<evidence type="ECO:0000313" key="3">
    <source>
        <dbReference type="Proteomes" id="UP000822688"/>
    </source>
</evidence>
<dbReference type="AlphaFoldDB" id="A0A8T0GDR2"/>
<sequence length="226" mass="24649">MAPKGEDGSWLRNATEERKGLDSISVRISSMEAKGAFKRQQSGGESDGEDYIGCFPRGRKVYSDSANLKGAPFARLDAHQDAESVRARVLGAICCCCGQPGYSGEGEDAGLQKSGGGSKQEAVGSRRWDDVDLSGGCCKAPYWKQLARRAKAHVHVRQAPHPSRGDWLNYDPHSYQMNFDDGCRREDGVSSLYIDENDDPASRERAMQSALLKKFAASRAQSRVGV</sequence>
<organism evidence="2 3">
    <name type="scientific">Ceratodon purpureus</name>
    <name type="common">Fire moss</name>
    <name type="synonym">Dicranum purpureum</name>
    <dbReference type="NCBI Taxonomy" id="3225"/>
    <lineage>
        <taxon>Eukaryota</taxon>
        <taxon>Viridiplantae</taxon>
        <taxon>Streptophyta</taxon>
        <taxon>Embryophyta</taxon>
        <taxon>Bryophyta</taxon>
        <taxon>Bryophytina</taxon>
        <taxon>Bryopsida</taxon>
        <taxon>Dicranidae</taxon>
        <taxon>Pseudoditrichales</taxon>
        <taxon>Ditrichaceae</taxon>
        <taxon>Ceratodon</taxon>
    </lineage>
</organism>
<comment type="caution">
    <text evidence="2">The sequence shown here is derived from an EMBL/GenBank/DDBJ whole genome shotgun (WGS) entry which is preliminary data.</text>
</comment>
<accession>A0A8T0GDR2</accession>
<keyword evidence="3" id="KW-1185">Reference proteome</keyword>